<comment type="caution">
    <text evidence="1">The sequence shown here is derived from an EMBL/GenBank/DDBJ whole genome shotgun (WGS) entry which is preliminary data.</text>
</comment>
<organism evidence="1 2">
    <name type="scientific">Steinernema carpocapsae</name>
    <name type="common">Entomopathogenic nematode</name>
    <dbReference type="NCBI Taxonomy" id="34508"/>
    <lineage>
        <taxon>Eukaryota</taxon>
        <taxon>Metazoa</taxon>
        <taxon>Ecdysozoa</taxon>
        <taxon>Nematoda</taxon>
        <taxon>Chromadorea</taxon>
        <taxon>Rhabditida</taxon>
        <taxon>Tylenchina</taxon>
        <taxon>Panagrolaimomorpha</taxon>
        <taxon>Strongyloidoidea</taxon>
        <taxon>Steinernematidae</taxon>
        <taxon>Steinernema</taxon>
    </lineage>
</organism>
<evidence type="ECO:0000313" key="2">
    <source>
        <dbReference type="Proteomes" id="UP000298663"/>
    </source>
</evidence>
<reference evidence="1 2" key="1">
    <citation type="journal article" date="2015" name="Genome Biol.">
        <title>Comparative genomics of Steinernema reveals deeply conserved gene regulatory networks.</title>
        <authorList>
            <person name="Dillman A.R."/>
            <person name="Macchietto M."/>
            <person name="Porter C.F."/>
            <person name="Rogers A."/>
            <person name="Williams B."/>
            <person name="Antoshechkin I."/>
            <person name="Lee M.M."/>
            <person name="Goodwin Z."/>
            <person name="Lu X."/>
            <person name="Lewis E.E."/>
            <person name="Goodrich-Blair H."/>
            <person name="Stock S.P."/>
            <person name="Adams B.J."/>
            <person name="Sternberg P.W."/>
            <person name="Mortazavi A."/>
        </authorList>
    </citation>
    <scope>NUCLEOTIDE SEQUENCE [LARGE SCALE GENOMIC DNA]</scope>
    <source>
        <strain evidence="1 2">ALL</strain>
    </source>
</reference>
<keyword evidence="2" id="KW-1185">Reference proteome</keyword>
<dbReference type="Proteomes" id="UP000298663">
    <property type="component" value="Chromosome X"/>
</dbReference>
<accession>A0A4U8UP74</accession>
<sequence>MTQPTATVSIKGQLDWHARRGVPHLIHEFFFGHLREGKSIWNTYRKLSAHVLRKGFVSVTHNKHKEQKGDDAMWGHGRIASLHPEKRSDSRKSMQMRVACGESTRGDVDNLISSGATTLPVAPRPFGGDDDVLRTWKHNEDAVNGRNGGCKEG</sequence>
<reference evidence="1 2" key="2">
    <citation type="journal article" date="2019" name="G3 (Bethesda)">
        <title>Hybrid Assembly of the Genome of the Entomopathogenic Nematode Steinernema carpocapsae Identifies the X-Chromosome.</title>
        <authorList>
            <person name="Serra L."/>
            <person name="Macchietto M."/>
            <person name="Macias-Munoz A."/>
            <person name="McGill C.J."/>
            <person name="Rodriguez I.M."/>
            <person name="Rodriguez B."/>
            <person name="Murad R."/>
            <person name="Mortazavi A."/>
        </authorList>
    </citation>
    <scope>NUCLEOTIDE SEQUENCE [LARGE SCALE GENOMIC DNA]</scope>
    <source>
        <strain evidence="1 2">ALL</strain>
    </source>
</reference>
<gene>
    <name evidence="1" type="ORF">L596_002087</name>
</gene>
<protein>
    <submittedName>
        <fullName evidence="1">Uncharacterized protein</fullName>
    </submittedName>
</protein>
<dbReference type="EMBL" id="CM016762">
    <property type="protein sequence ID" value="TMS34509.1"/>
    <property type="molecule type" value="Genomic_DNA"/>
</dbReference>
<name>A0A4U8UP74_STECR</name>
<dbReference type="AlphaFoldDB" id="A0A4U8UP74"/>
<evidence type="ECO:0000313" key="1">
    <source>
        <dbReference type="EMBL" id="TMS34509.1"/>
    </source>
</evidence>
<proteinExistence type="predicted"/>
<dbReference type="EMBL" id="AZBU02000001">
    <property type="protein sequence ID" value="TMS34509.1"/>
    <property type="molecule type" value="Genomic_DNA"/>
</dbReference>